<proteinExistence type="predicted"/>
<dbReference type="InterPro" id="IPR011009">
    <property type="entry name" value="Kinase-like_dom_sf"/>
</dbReference>
<sequence>MFNPRREENCFSVTPERKYYKVEWQTNPFTGTLIIPRFGKQRLYNEAASMAFIARHMSIPIPELYCCFEDDEAVYLVIEYIEGVSMNALAEEKQKVIQKELEVYLEKIKPFETEELVFNHDDLPTYNLVVDPVILKFEGKFFKRVKASVPLQREENDEDRLLDIMIENGLR</sequence>
<protein>
    <recommendedName>
        <fullName evidence="3">Aminoglycoside phosphotransferase domain-containing protein</fullName>
    </recommendedName>
</protein>
<dbReference type="RefSeq" id="XP_024727858.1">
    <property type="nucleotide sequence ID" value="XM_024888140.1"/>
</dbReference>
<dbReference type="SUPFAM" id="SSF56112">
    <property type="entry name" value="Protein kinase-like (PK-like)"/>
    <property type="match status" value="1"/>
</dbReference>
<dbReference type="EMBL" id="KZ613912">
    <property type="protein sequence ID" value="PMD50954.1"/>
    <property type="molecule type" value="Genomic_DNA"/>
</dbReference>
<dbReference type="PANTHER" id="PTHR21310:SF15">
    <property type="entry name" value="AMINOGLYCOSIDE PHOSPHOTRANSFERASE DOMAIN-CONTAINING PROTEIN"/>
    <property type="match status" value="1"/>
</dbReference>
<reference evidence="1 2" key="1">
    <citation type="submission" date="2016-04" db="EMBL/GenBank/DDBJ databases">
        <title>A degradative enzymes factory behind the ericoid mycorrhizal symbiosis.</title>
        <authorList>
            <consortium name="DOE Joint Genome Institute"/>
            <person name="Martino E."/>
            <person name="Morin E."/>
            <person name="Grelet G."/>
            <person name="Kuo A."/>
            <person name="Kohler A."/>
            <person name="Daghino S."/>
            <person name="Barry K."/>
            <person name="Choi C."/>
            <person name="Cichocki N."/>
            <person name="Clum A."/>
            <person name="Copeland A."/>
            <person name="Hainaut M."/>
            <person name="Haridas S."/>
            <person name="Labutti K."/>
            <person name="Lindquist E."/>
            <person name="Lipzen A."/>
            <person name="Khouja H.-R."/>
            <person name="Murat C."/>
            <person name="Ohm R."/>
            <person name="Olson A."/>
            <person name="Spatafora J."/>
            <person name="Veneault-Fourrey C."/>
            <person name="Henrissat B."/>
            <person name="Grigoriev I."/>
            <person name="Martin F."/>
            <person name="Perotto S."/>
        </authorList>
    </citation>
    <scope>NUCLEOTIDE SEQUENCE [LARGE SCALE GENOMIC DNA]</scope>
    <source>
        <strain evidence="1 2">E</strain>
    </source>
</reference>
<gene>
    <name evidence="1" type="ORF">K444DRAFT_706649</name>
</gene>
<name>A0A2J6SJM0_9HELO</name>
<keyword evidence="2" id="KW-1185">Reference proteome</keyword>
<dbReference type="InterPro" id="IPR051678">
    <property type="entry name" value="AGP_Transferase"/>
</dbReference>
<organism evidence="1 2">
    <name type="scientific">Hyaloscypha bicolor E</name>
    <dbReference type="NCBI Taxonomy" id="1095630"/>
    <lineage>
        <taxon>Eukaryota</taxon>
        <taxon>Fungi</taxon>
        <taxon>Dikarya</taxon>
        <taxon>Ascomycota</taxon>
        <taxon>Pezizomycotina</taxon>
        <taxon>Leotiomycetes</taxon>
        <taxon>Helotiales</taxon>
        <taxon>Hyaloscyphaceae</taxon>
        <taxon>Hyaloscypha</taxon>
        <taxon>Hyaloscypha bicolor</taxon>
    </lineage>
</organism>
<accession>A0A2J6SJM0</accession>
<dbReference type="InParanoid" id="A0A2J6SJM0"/>
<dbReference type="OrthoDB" id="2906425at2759"/>
<evidence type="ECO:0000313" key="2">
    <source>
        <dbReference type="Proteomes" id="UP000235371"/>
    </source>
</evidence>
<dbReference type="PANTHER" id="PTHR21310">
    <property type="entry name" value="AMINOGLYCOSIDE PHOSPHOTRANSFERASE-RELATED-RELATED"/>
    <property type="match status" value="1"/>
</dbReference>
<dbReference type="Proteomes" id="UP000235371">
    <property type="component" value="Unassembled WGS sequence"/>
</dbReference>
<evidence type="ECO:0008006" key="3">
    <source>
        <dbReference type="Google" id="ProtNLM"/>
    </source>
</evidence>
<dbReference type="STRING" id="1095630.A0A2J6SJM0"/>
<dbReference type="Gene3D" id="3.30.200.20">
    <property type="entry name" value="Phosphorylase Kinase, domain 1"/>
    <property type="match status" value="1"/>
</dbReference>
<evidence type="ECO:0000313" key="1">
    <source>
        <dbReference type="EMBL" id="PMD50954.1"/>
    </source>
</evidence>
<dbReference type="AlphaFoldDB" id="A0A2J6SJM0"/>
<dbReference type="GeneID" id="36596216"/>